<dbReference type="PROSITE" id="PS00197">
    <property type="entry name" value="2FE2S_FER_1"/>
    <property type="match status" value="1"/>
</dbReference>
<dbReference type="InterPro" id="IPR036010">
    <property type="entry name" value="2Fe-2S_ferredoxin-like_sf"/>
</dbReference>
<dbReference type="PANTHER" id="PTHR11921:SF41">
    <property type="entry name" value="SUCCINATE DEHYDROGENASE"/>
    <property type="match status" value="1"/>
</dbReference>
<protein>
    <submittedName>
        <fullName evidence="5">Succinate dehydrogenase/fumarate reductase iron-sulfur subunit</fullName>
    </submittedName>
</protein>
<dbReference type="SUPFAM" id="SSF54292">
    <property type="entry name" value="2Fe-2S ferredoxin-like"/>
    <property type="match status" value="1"/>
</dbReference>
<dbReference type="GO" id="GO:0009055">
    <property type="term" value="F:electron transfer activity"/>
    <property type="evidence" value="ECO:0007669"/>
    <property type="project" value="InterPro"/>
</dbReference>
<comment type="cofactor">
    <cofactor evidence="3">
        <name>[2Fe-2S] cluster</name>
        <dbReference type="ChEBI" id="CHEBI:190135"/>
    </cofactor>
</comment>
<evidence type="ECO:0000256" key="2">
    <source>
        <dbReference type="ARBA" id="ARBA00009433"/>
    </source>
</evidence>
<dbReference type="NCBIfam" id="NF005746">
    <property type="entry name" value="PRK07570.1"/>
    <property type="match status" value="1"/>
</dbReference>
<dbReference type="InterPro" id="IPR006058">
    <property type="entry name" value="2Fe2S_fd_BS"/>
</dbReference>
<evidence type="ECO:0000256" key="1">
    <source>
        <dbReference type="ARBA" id="ARBA00001927"/>
    </source>
</evidence>
<comment type="cofactor">
    <cofactor evidence="1">
        <name>[3Fe-4S] cluster</name>
        <dbReference type="ChEBI" id="CHEBI:21137"/>
    </cofactor>
</comment>
<dbReference type="InterPro" id="IPR050573">
    <property type="entry name" value="SDH/FRD_Iron-Sulfur"/>
</dbReference>
<dbReference type="Pfam" id="PF13085">
    <property type="entry name" value="Fer2_3"/>
    <property type="match status" value="1"/>
</dbReference>
<dbReference type="GO" id="GO:0051537">
    <property type="term" value="F:2 iron, 2 sulfur cluster binding"/>
    <property type="evidence" value="ECO:0007669"/>
    <property type="project" value="InterPro"/>
</dbReference>
<reference evidence="5" key="1">
    <citation type="submission" date="2021-08" db="EMBL/GenBank/DDBJ databases">
        <title>Genome of a novel bacterium of the phylum Verrucomicrobia, Oleiharenicola sp. KSB-15.</title>
        <authorList>
            <person name="Chung J.-H."/>
            <person name="Ahn J.-H."/>
            <person name="Yoon Y."/>
            <person name="Kim D.-Y."/>
            <person name="An S.-H."/>
            <person name="Park I."/>
            <person name="Yeon J."/>
        </authorList>
    </citation>
    <scope>NUCLEOTIDE SEQUENCE</scope>
    <source>
        <strain evidence="5">KSB-15</strain>
    </source>
</reference>
<dbReference type="GO" id="GO:0022904">
    <property type="term" value="P:respiratory electron transport chain"/>
    <property type="evidence" value="ECO:0007669"/>
    <property type="project" value="TreeGrafter"/>
</dbReference>
<dbReference type="InterPro" id="IPR012675">
    <property type="entry name" value="Beta-grasp_dom_sf"/>
</dbReference>
<dbReference type="Gene3D" id="1.10.1060.10">
    <property type="entry name" value="Alpha-helical ferredoxin"/>
    <property type="match status" value="1"/>
</dbReference>
<dbReference type="EMBL" id="CP080507">
    <property type="protein sequence ID" value="QYM79294.1"/>
    <property type="molecule type" value="Genomic_DNA"/>
</dbReference>
<dbReference type="InterPro" id="IPR025192">
    <property type="entry name" value="Succ_DH/fum_Rdtase_N"/>
</dbReference>
<dbReference type="KEGG" id="ole:K0B96_01355"/>
<evidence type="ECO:0000259" key="4">
    <source>
        <dbReference type="PROSITE" id="PS51379"/>
    </source>
</evidence>
<dbReference type="InterPro" id="IPR009051">
    <property type="entry name" value="Helical_ferredxn"/>
</dbReference>
<accession>A0A8F9TWU5</accession>
<dbReference type="GO" id="GO:0009060">
    <property type="term" value="P:aerobic respiration"/>
    <property type="evidence" value="ECO:0007669"/>
    <property type="project" value="TreeGrafter"/>
</dbReference>
<dbReference type="AlphaFoldDB" id="A0A8F9TWU5"/>
<evidence type="ECO:0000313" key="5">
    <source>
        <dbReference type="EMBL" id="QYM79294.1"/>
    </source>
</evidence>
<name>A0A8F9TWU5_9BACT</name>
<dbReference type="PROSITE" id="PS51379">
    <property type="entry name" value="4FE4S_FER_2"/>
    <property type="match status" value="1"/>
</dbReference>
<dbReference type="SUPFAM" id="SSF46548">
    <property type="entry name" value="alpha-helical ferredoxin"/>
    <property type="match status" value="1"/>
</dbReference>
<dbReference type="Pfam" id="PF12838">
    <property type="entry name" value="Fer4_7"/>
    <property type="match status" value="1"/>
</dbReference>
<proteinExistence type="inferred from homology"/>
<comment type="similarity">
    <text evidence="2">Belongs to the succinate dehydrogenase/fumarate reductase iron-sulfur protein family.</text>
</comment>
<dbReference type="Proteomes" id="UP000825051">
    <property type="component" value="Chromosome"/>
</dbReference>
<gene>
    <name evidence="5" type="ORF">K0B96_01355</name>
</gene>
<organism evidence="5 6">
    <name type="scientific">Horticoccus luteus</name>
    <dbReference type="NCBI Taxonomy" id="2862869"/>
    <lineage>
        <taxon>Bacteria</taxon>
        <taxon>Pseudomonadati</taxon>
        <taxon>Verrucomicrobiota</taxon>
        <taxon>Opitutia</taxon>
        <taxon>Opitutales</taxon>
        <taxon>Opitutaceae</taxon>
        <taxon>Horticoccus</taxon>
    </lineage>
</organism>
<keyword evidence="6" id="KW-1185">Reference proteome</keyword>
<evidence type="ECO:0000256" key="3">
    <source>
        <dbReference type="ARBA" id="ARBA00034078"/>
    </source>
</evidence>
<sequence>MVADNTKKNISVTLRVWRQAGPKDAGRFVEYRATNLNPDMSFLEMLDVVNDELTLKGEEPIAFAHDCREGICGTCSLQIDGKPHGPGEGIATCQLYMRAFRDGDVIVVEPFRARAFPIVKDLVSDRSAFDKIQQAGGFITARTGSAPDANSILVPKADADLAMDAATCIQCGACVAACKNSSAMLFVGAKVSHLGLLPQGQAERDRRVLSMVATMDSLGFGNCTNQAECSAACPKLISQDFIARLNRDYIKASFRAAFKPEPAAAVGGH</sequence>
<dbReference type="InterPro" id="IPR017896">
    <property type="entry name" value="4Fe4S_Fe-S-bd"/>
</dbReference>
<feature type="domain" description="4Fe-4S ferredoxin-type" evidence="4">
    <location>
        <begin position="159"/>
        <end position="189"/>
    </location>
</feature>
<dbReference type="PANTHER" id="PTHR11921">
    <property type="entry name" value="SUCCINATE DEHYDROGENASE IRON-SULFUR PROTEIN"/>
    <property type="match status" value="1"/>
</dbReference>
<evidence type="ECO:0000313" key="6">
    <source>
        <dbReference type="Proteomes" id="UP000825051"/>
    </source>
</evidence>
<dbReference type="Gene3D" id="3.10.20.30">
    <property type="match status" value="1"/>
</dbReference>